<dbReference type="Proteomes" id="UP001163152">
    <property type="component" value="Chromosome"/>
</dbReference>
<dbReference type="RefSeq" id="WP_268611558.1">
    <property type="nucleotide sequence ID" value="NZ_CP113797.1"/>
</dbReference>
<dbReference type="SUPFAM" id="SSF53955">
    <property type="entry name" value="Lysozyme-like"/>
    <property type="match status" value="1"/>
</dbReference>
<dbReference type="EMBL" id="CP113797">
    <property type="protein sequence ID" value="WAL61562.1"/>
    <property type="molecule type" value="Genomic_DNA"/>
</dbReference>
<gene>
    <name evidence="1" type="ORF">OXH18_06135</name>
</gene>
<organism evidence="1 2">
    <name type="scientific">Thermocoleostomius sinensis A174</name>
    <dbReference type="NCBI Taxonomy" id="2016057"/>
    <lineage>
        <taxon>Bacteria</taxon>
        <taxon>Bacillati</taxon>
        <taxon>Cyanobacteriota</taxon>
        <taxon>Cyanophyceae</taxon>
        <taxon>Oculatellales</taxon>
        <taxon>Oculatellaceae</taxon>
        <taxon>Thermocoleostomius</taxon>
    </lineage>
</organism>
<evidence type="ECO:0000313" key="2">
    <source>
        <dbReference type="Proteomes" id="UP001163152"/>
    </source>
</evidence>
<name>A0A9E9CAX4_9CYAN</name>
<reference evidence="1" key="1">
    <citation type="submission" date="2022-12" db="EMBL/GenBank/DDBJ databases">
        <title>Polyphasic identification of a Novel Hot-Spring Cyanobacterium Ocullathermofonsia sinensis gen nov. sp. nov. and Genomic Insights on its Adaptations to the Thermal Habitat.</title>
        <authorList>
            <person name="Daroch M."/>
            <person name="Tang J."/>
            <person name="Jiang Y."/>
        </authorList>
    </citation>
    <scope>NUCLEOTIDE SEQUENCE</scope>
    <source>
        <strain evidence="1">PKUAC-SCTA174</strain>
    </source>
</reference>
<keyword evidence="2" id="KW-1185">Reference proteome</keyword>
<dbReference type="KEGG" id="tsin:OXH18_06135"/>
<evidence type="ECO:0000313" key="1">
    <source>
        <dbReference type="EMBL" id="WAL61562.1"/>
    </source>
</evidence>
<dbReference type="AlphaFoldDB" id="A0A9E9CAX4"/>
<protein>
    <submittedName>
        <fullName evidence="1">Uncharacterized protein</fullName>
    </submittedName>
</protein>
<accession>A0A9E9CAX4</accession>
<dbReference type="InterPro" id="IPR023346">
    <property type="entry name" value="Lysozyme-like_dom_sf"/>
</dbReference>
<proteinExistence type="predicted"/>
<dbReference type="Gene3D" id="1.10.530.10">
    <property type="match status" value="1"/>
</dbReference>
<sequence>MPIKDRRVKLALIQILSFTAAVLSTLAVQAGLQAVYPTPPPLQSATSHYLLALEQVPGLTPSRPSPFLSSDPFRPKSKADHQLRLKDNLELAKLLAVKAFLWGVIYYSEGTYSNFNTVSPYRLILGEEAFQDYEDHPRQLITVNSGSSLEVSSDAAGACQFTSDIWDALHQHYPHVWYTDLPNFHPKNQDIGCLLLFAEAGGYQRLVDGVSVNQFGEIDVDVKQFMAAVTISCPIWASFPCEDGTGRYTTPEFGYQSAKPIEDLWRNYRTVLEAEQSLLSLVPFE</sequence>